<dbReference type="AlphaFoldDB" id="A0A395GNL8"/>
<dbReference type="Pfam" id="PF04305">
    <property type="entry name" value="DUF455"/>
    <property type="match status" value="1"/>
</dbReference>
<evidence type="ECO:0000313" key="8">
    <source>
        <dbReference type="Proteomes" id="UP000249402"/>
    </source>
</evidence>
<evidence type="ECO:0000313" key="7">
    <source>
        <dbReference type="EMBL" id="RAK96952.1"/>
    </source>
</evidence>
<evidence type="ECO:0000259" key="6">
    <source>
        <dbReference type="PROSITE" id="PS51296"/>
    </source>
</evidence>
<dbReference type="Gene3D" id="2.102.10.10">
    <property type="entry name" value="Rieske [2Fe-2S] iron-sulphur domain"/>
    <property type="match status" value="1"/>
</dbReference>
<dbReference type="GeneID" id="37219179"/>
<evidence type="ECO:0000256" key="3">
    <source>
        <dbReference type="ARBA" id="ARBA00023004"/>
    </source>
</evidence>
<gene>
    <name evidence="7" type="ORF">BO80DRAFT_211948</name>
</gene>
<dbReference type="CDD" id="cd00657">
    <property type="entry name" value="Ferritin_like"/>
    <property type="match status" value="1"/>
</dbReference>
<dbReference type="VEuPathDB" id="FungiDB:BO80DRAFT_211948"/>
<dbReference type="InterPro" id="IPR017941">
    <property type="entry name" value="Rieske_2Fe-2S"/>
</dbReference>
<dbReference type="Pfam" id="PF22543">
    <property type="entry name" value="Rieske_4"/>
    <property type="match status" value="1"/>
</dbReference>
<feature type="compositionally biased region" description="Low complexity" evidence="5">
    <location>
        <begin position="45"/>
        <end position="59"/>
    </location>
</feature>
<dbReference type="PANTHER" id="PTHR42782:SF2">
    <property type="entry name" value="3-OXOACYL-[ACYL-CARRIER-PROTEIN] SYNTHASE-LIKE PROTEIN"/>
    <property type="match status" value="1"/>
</dbReference>
<dbReference type="InterPro" id="IPR036922">
    <property type="entry name" value="Rieske_2Fe-2S_sf"/>
</dbReference>
<protein>
    <submittedName>
        <fullName evidence="7">DUF455-domain-containing protein</fullName>
    </submittedName>
</protein>
<dbReference type="CDD" id="cd03467">
    <property type="entry name" value="Rieske"/>
    <property type="match status" value="1"/>
</dbReference>
<keyword evidence="8" id="KW-1185">Reference proteome</keyword>
<dbReference type="GO" id="GO:0051537">
    <property type="term" value="F:2 iron, 2 sulfur cluster binding"/>
    <property type="evidence" value="ECO:0007669"/>
    <property type="project" value="UniProtKB-KW"/>
</dbReference>
<keyword evidence="3" id="KW-0408">Iron</keyword>
<reference evidence="7 8" key="1">
    <citation type="submission" date="2018-02" db="EMBL/GenBank/DDBJ databases">
        <title>The genomes of Aspergillus section Nigri reveals drivers in fungal speciation.</title>
        <authorList>
            <consortium name="DOE Joint Genome Institute"/>
            <person name="Vesth T.C."/>
            <person name="Nybo J."/>
            <person name="Theobald S."/>
            <person name="Brandl J."/>
            <person name="Frisvad J.C."/>
            <person name="Nielsen K.F."/>
            <person name="Lyhne E.K."/>
            <person name="Kogle M.E."/>
            <person name="Kuo A."/>
            <person name="Riley R."/>
            <person name="Clum A."/>
            <person name="Nolan M."/>
            <person name="Lipzen A."/>
            <person name="Salamov A."/>
            <person name="Henrissat B."/>
            <person name="Wiebenga A."/>
            <person name="De vries R.P."/>
            <person name="Grigoriev I.V."/>
            <person name="Mortensen U.H."/>
            <person name="Andersen M.R."/>
            <person name="Baker S.E."/>
        </authorList>
    </citation>
    <scope>NUCLEOTIDE SEQUENCE [LARGE SCALE GENOMIC DNA]</scope>
    <source>
        <strain evidence="7 8">CBS 121593</strain>
    </source>
</reference>
<dbReference type="EMBL" id="KZ824468">
    <property type="protein sequence ID" value="RAK96952.1"/>
    <property type="molecule type" value="Genomic_DNA"/>
</dbReference>
<evidence type="ECO:0000256" key="2">
    <source>
        <dbReference type="ARBA" id="ARBA00022723"/>
    </source>
</evidence>
<evidence type="ECO:0000256" key="4">
    <source>
        <dbReference type="ARBA" id="ARBA00023014"/>
    </source>
</evidence>
<dbReference type="InterPro" id="IPR009078">
    <property type="entry name" value="Ferritin-like_SF"/>
</dbReference>
<dbReference type="GO" id="GO:0046872">
    <property type="term" value="F:metal ion binding"/>
    <property type="evidence" value="ECO:0007669"/>
    <property type="project" value="UniProtKB-KW"/>
</dbReference>
<dbReference type="OrthoDB" id="426882at2759"/>
<dbReference type="InterPro" id="IPR007402">
    <property type="entry name" value="DUF455"/>
</dbReference>
<sequence length="470" mass="51833">MARIRLAPLSTLTQTRYVIHLSNKKRLVLFRLPTIDPKPNPNPRSPSASTSASESACAPRNESNGWSYYAMEAECPHAGGPMQDSTIDIEDSAYIVSCPWHAYDFNVETGESSVGIQACTFPVDVRGVDGVVVLEYPSGDKVEVVRLEAVSEVMKLKKGAVGSAHGNGSGSGSRGEVEELRYLGDDATVCEWCAHILNTSNPEHKIELTAHLFKLFTEREGTESPMVIGSRTGVALPDLPPRDGVKDVNRTAVPKPGRGGTQKSRINMLHALANIEQWAIDLAVDICVRFATFQTNGADARGLPRAFFHDWLKVANDEAKHFSLLRTRLEELGSYFGALPVHHGLWDSATVTAHDLRARISIIALVHEARGLDVNPVTIDKFRKAGDQESVDTLEIIHNDEITHVTTGHRWLTWICGQEETDPVQVFRGNVQKYFRGPLRAPFNTEARLQAGLDQRYYENLSGYDVVQAA</sequence>
<dbReference type="STRING" id="1448316.A0A395GNL8"/>
<keyword evidence="1" id="KW-0001">2Fe-2S</keyword>
<name>A0A395GNL8_9EURO</name>
<organism evidence="7 8">
    <name type="scientific">Aspergillus ibericus CBS 121593</name>
    <dbReference type="NCBI Taxonomy" id="1448316"/>
    <lineage>
        <taxon>Eukaryota</taxon>
        <taxon>Fungi</taxon>
        <taxon>Dikarya</taxon>
        <taxon>Ascomycota</taxon>
        <taxon>Pezizomycotina</taxon>
        <taxon>Eurotiomycetes</taxon>
        <taxon>Eurotiomycetidae</taxon>
        <taxon>Eurotiales</taxon>
        <taxon>Aspergillaceae</taxon>
        <taxon>Aspergillus</taxon>
        <taxon>Aspergillus subgen. Circumdati</taxon>
    </lineage>
</organism>
<keyword evidence="2" id="KW-0479">Metal-binding</keyword>
<keyword evidence="4" id="KW-0411">Iron-sulfur</keyword>
<feature type="region of interest" description="Disordered" evidence="5">
    <location>
        <begin position="239"/>
        <end position="261"/>
    </location>
</feature>
<dbReference type="Proteomes" id="UP000249402">
    <property type="component" value="Unassembled WGS sequence"/>
</dbReference>
<evidence type="ECO:0000256" key="1">
    <source>
        <dbReference type="ARBA" id="ARBA00022714"/>
    </source>
</evidence>
<dbReference type="RefSeq" id="XP_025571280.1">
    <property type="nucleotide sequence ID" value="XM_025714314.1"/>
</dbReference>
<accession>A0A395GNL8</accession>
<proteinExistence type="predicted"/>
<evidence type="ECO:0000256" key="5">
    <source>
        <dbReference type="SAM" id="MobiDB-lite"/>
    </source>
</evidence>
<dbReference type="SUPFAM" id="SSF50022">
    <property type="entry name" value="ISP domain"/>
    <property type="match status" value="1"/>
</dbReference>
<dbReference type="PANTHER" id="PTHR42782">
    <property type="entry name" value="SI:CH73-314G15.3"/>
    <property type="match status" value="1"/>
</dbReference>
<feature type="domain" description="Rieske" evidence="6">
    <location>
        <begin position="29"/>
        <end position="134"/>
    </location>
</feature>
<feature type="region of interest" description="Disordered" evidence="5">
    <location>
        <begin position="33"/>
        <end position="60"/>
    </location>
</feature>
<dbReference type="InterPro" id="IPR054716">
    <property type="entry name" value="Sol_Rieske_ferrdox_dom"/>
</dbReference>
<dbReference type="SUPFAM" id="SSF47240">
    <property type="entry name" value="Ferritin-like"/>
    <property type="match status" value="1"/>
</dbReference>
<feature type="compositionally biased region" description="Basic and acidic residues" evidence="5">
    <location>
        <begin position="240"/>
        <end position="249"/>
    </location>
</feature>
<dbReference type="PROSITE" id="PS51296">
    <property type="entry name" value="RIESKE"/>
    <property type="match status" value="1"/>
</dbReference>